<organism evidence="2 3">
    <name type="scientific">Paraburkholderia tuberum</name>
    <dbReference type="NCBI Taxonomy" id="157910"/>
    <lineage>
        <taxon>Bacteria</taxon>
        <taxon>Pseudomonadati</taxon>
        <taxon>Pseudomonadota</taxon>
        <taxon>Betaproteobacteria</taxon>
        <taxon>Burkholderiales</taxon>
        <taxon>Burkholderiaceae</taxon>
        <taxon>Paraburkholderia</taxon>
    </lineage>
</organism>
<dbReference type="AlphaFoldDB" id="A0A1H1JMV3"/>
<protein>
    <submittedName>
        <fullName evidence="2">Uncharacterized protein</fullName>
    </submittedName>
</protein>
<feature type="transmembrane region" description="Helical" evidence="1">
    <location>
        <begin position="31"/>
        <end position="46"/>
    </location>
</feature>
<keyword evidence="1" id="KW-0812">Transmembrane</keyword>
<keyword evidence="3" id="KW-1185">Reference proteome</keyword>
<evidence type="ECO:0000313" key="3">
    <source>
        <dbReference type="Proteomes" id="UP000199365"/>
    </source>
</evidence>
<gene>
    <name evidence="2" type="ORF">SAMN05445850_5237</name>
</gene>
<dbReference type="EMBL" id="FNKX01000002">
    <property type="protein sequence ID" value="SDR51313.1"/>
    <property type="molecule type" value="Genomic_DNA"/>
</dbReference>
<evidence type="ECO:0000256" key="1">
    <source>
        <dbReference type="SAM" id="Phobius"/>
    </source>
</evidence>
<proteinExistence type="predicted"/>
<keyword evidence="1" id="KW-1133">Transmembrane helix</keyword>
<dbReference type="Proteomes" id="UP000199365">
    <property type="component" value="Unassembled WGS sequence"/>
</dbReference>
<evidence type="ECO:0000313" key="2">
    <source>
        <dbReference type="EMBL" id="SDR51313.1"/>
    </source>
</evidence>
<keyword evidence="1" id="KW-0472">Membrane</keyword>
<sequence length="73" mass="8361">MNWIVDKVALLLAAIACAAVAWALIRYSGQWFPLLLFILAFAGLYADNQRLRNRLRDLGEDSSRRSRGRSRPR</sequence>
<name>A0A1H1JMV3_9BURK</name>
<accession>A0A1H1JMV3</accession>
<dbReference type="STRING" id="157910.SAMN05445850_5237"/>
<reference evidence="3" key="1">
    <citation type="submission" date="2016-10" db="EMBL/GenBank/DDBJ databases">
        <authorList>
            <person name="Varghese N."/>
            <person name="Submissions S."/>
        </authorList>
    </citation>
    <scope>NUCLEOTIDE SEQUENCE [LARGE SCALE GENOMIC DNA]</scope>
    <source>
        <strain evidence="3">DUS833</strain>
    </source>
</reference>